<sequence>MPAVRRRGSCKLFRPTHRSVLNSAEYDGDYGDCWPGSGLPRAEISAYTSQIADSARILGLFIAPSTSRRVIHRAPTMELARRGHQLVVVTPHPINDPTFPNYTEIISAYTSQIADSARILGLFIAPSTSRRVIHRAPTMELARRGHQLVVVTPHPINDPTFPNYTEIDISFLCKSKEDMIKLAVKMQKKNSVFDSIKMFFVLSNKMSEKVLGP</sequence>
<proteinExistence type="predicted"/>
<gene>
    <name evidence="1" type="ORF">PR048_016773</name>
</gene>
<evidence type="ECO:0000313" key="1">
    <source>
        <dbReference type="EMBL" id="KAJ8880307.1"/>
    </source>
</evidence>
<dbReference type="EMBL" id="JARBHB010000006">
    <property type="protein sequence ID" value="KAJ8880307.1"/>
    <property type="molecule type" value="Genomic_DNA"/>
</dbReference>
<organism evidence="1 2">
    <name type="scientific">Dryococelus australis</name>
    <dbReference type="NCBI Taxonomy" id="614101"/>
    <lineage>
        <taxon>Eukaryota</taxon>
        <taxon>Metazoa</taxon>
        <taxon>Ecdysozoa</taxon>
        <taxon>Arthropoda</taxon>
        <taxon>Hexapoda</taxon>
        <taxon>Insecta</taxon>
        <taxon>Pterygota</taxon>
        <taxon>Neoptera</taxon>
        <taxon>Polyneoptera</taxon>
        <taxon>Phasmatodea</taxon>
        <taxon>Verophasmatodea</taxon>
        <taxon>Anareolatae</taxon>
        <taxon>Phasmatidae</taxon>
        <taxon>Eurycanthinae</taxon>
        <taxon>Dryococelus</taxon>
    </lineage>
</organism>
<evidence type="ECO:0000313" key="2">
    <source>
        <dbReference type="Proteomes" id="UP001159363"/>
    </source>
</evidence>
<dbReference type="Proteomes" id="UP001159363">
    <property type="component" value="Chromosome 5"/>
</dbReference>
<protein>
    <submittedName>
        <fullName evidence="1">Uncharacterized protein</fullName>
    </submittedName>
</protein>
<accession>A0ABQ9H7M6</accession>
<name>A0ABQ9H7M6_9NEOP</name>
<keyword evidence="2" id="KW-1185">Reference proteome</keyword>
<reference evidence="1 2" key="1">
    <citation type="submission" date="2023-02" db="EMBL/GenBank/DDBJ databases">
        <title>LHISI_Scaffold_Assembly.</title>
        <authorList>
            <person name="Stuart O.P."/>
            <person name="Cleave R."/>
            <person name="Magrath M.J.L."/>
            <person name="Mikheyev A.S."/>
        </authorList>
    </citation>
    <scope>NUCLEOTIDE SEQUENCE [LARGE SCALE GENOMIC DNA]</scope>
    <source>
        <strain evidence="1">Daus_M_001</strain>
        <tissue evidence="1">Leg muscle</tissue>
    </source>
</reference>
<comment type="caution">
    <text evidence="1">The sequence shown here is derived from an EMBL/GenBank/DDBJ whole genome shotgun (WGS) entry which is preliminary data.</text>
</comment>